<protein>
    <submittedName>
        <fullName evidence="2">Protein aurora borealis</fullName>
    </submittedName>
</protein>
<name>A0A0K0EX18_STRVS</name>
<dbReference type="WBParaSite" id="SVE_0107200.1">
    <property type="protein sequence ID" value="SVE_0107200.1"/>
    <property type="gene ID" value="SVE_0107200"/>
</dbReference>
<keyword evidence="1" id="KW-1185">Reference proteome</keyword>
<dbReference type="Proteomes" id="UP000035680">
    <property type="component" value="Unassembled WGS sequence"/>
</dbReference>
<evidence type="ECO:0000313" key="1">
    <source>
        <dbReference type="Proteomes" id="UP000035680"/>
    </source>
</evidence>
<reference evidence="1" key="1">
    <citation type="submission" date="2014-07" db="EMBL/GenBank/DDBJ databases">
        <authorList>
            <person name="Martin A.A"/>
            <person name="De Silva N."/>
        </authorList>
    </citation>
    <scope>NUCLEOTIDE SEQUENCE</scope>
</reference>
<reference evidence="2" key="2">
    <citation type="submission" date="2015-08" db="UniProtKB">
        <authorList>
            <consortium name="WormBaseParasite"/>
        </authorList>
    </citation>
    <scope>IDENTIFICATION</scope>
</reference>
<organism evidence="1 2">
    <name type="scientific">Strongyloides venezuelensis</name>
    <name type="common">Threadworm</name>
    <dbReference type="NCBI Taxonomy" id="75913"/>
    <lineage>
        <taxon>Eukaryota</taxon>
        <taxon>Metazoa</taxon>
        <taxon>Ecdysozoa</taxon>
        <taxon>Nematoda</taxon>
        <taxon>Chromadorea</taxon>
        <taxon>Rhabditida</taxon>
        <taxon>Tylenchina</taxon>
        <taxon>Panagrolaimomorpha</taxon>
        <taxon>Strongyloidoidea</taxon>
        <taxon>Strongyloididae</taxon>
        <taxon>Strongyloides</taxon>
    </lineage>
</organism>
<accession>A0A0K0EX18</accession>
<evidence type="ECO:0000313" key="2">
    <source>
        <dbReference type="WBParaSite" id="SVE_0107200.1"/>
    </source>
</evidence>
<sequence length="133" mass="15077">MDFSLGQNNDDDSESMLNFTITIPDQNDNHSPKRWKDKVELVRSESNPPILKHCSISKNSLFLERQAASENLNTFPRKRSSQSFNHNYLKVPNLSGRTSPSVISMNSDPESCLDGIYGNGDDDDMISMFYLLN</sequence>
<dbReference type="AlphaFoldDB" id="A0A0K0EX18"/>
<proteinExistence type="predicted"/>